<dbReference type="AlphaFoldDB" id="A0A285R4M4"/>
<evidence type="ECO:0000313" key="2">
    <source>
        <dbReference type="Proteomes" id="UP000219494"/>
    </source>
</evidence>
<sequence length="94" mass="9527">MLFGHVIRMVDRLTTRRAAADAAAGATVQQDAAAPIATAPPAAAAQPPSLPLREVDGVAHALGDAYAPGDDVPPEMITLMLQLARDGSGNRASG</sequence>
<evidence type="ECO:0000313" key="1">
    <source>
        <dbReference type="EMBL" id="SOB87307.1"/>
    </source>
</evidence>
<proteinExistence type="predicted"/>
<accession>A0A285R4M4</accession>
<keyword evidence="2" id="KW-1185">Reference proteome</keyword>
<reference evidence="1 2" key="1">
    <citation type="submission" date="2017-07" db="EMBL/GenBank/DDBJ databases">
        <authorList>
            <person name="Sun Z.S."/>
            <person name="Albrecht U."/>
            <person name="Echele G."/>
            <person name="Lee C.C."/>
        </authorList>
    </citation>
    <scope>NUCLEOTIDE SEQUENCE [LARGE SCALE GENOMIC DNA]</scope>
    <source>
        <strain evidence="1 2">CGMCC 1.12672</strain>
    </source>
</reference>
<organism evidence="1 2">
    <name type="scientific">Sphingomonas guangdongensis</name>
    <dbReference type="NCBI Taxonomy" id="1141890"/>
    <lineage>
        <taxon>Bacteria</taxon>
        <taxon>Pseudomonadati</taxon>
        <taxon>Pseudomonadota</taxon>
        <taxon>Alphaproteobacteria</taxon>
        <taxon>Sphingomonadales</taxon>
        <taxon>Sphingomonadaceae</taxon>
        <taxon>Sphingomonas</taxon>
    </lineage>
</organism>
<dbReference type="EMBL" id="OBMI01000002">
    <property type="protein sequence ID" value="SOB87307.1"/>
    <property type="molecule type" value="Genomic_DNA"/>
</dbReference>
<protein>
    <submittedName>
        <fullName evidence="1">Uncharacterized protein</fullName>
    </submittedName>
</protein>
<gene>
    <name evidence="1" type="ORF">SAMN06297144_2435</name>
</gene>
<dbReference type="RefSeq" id="WP_097064211.1">
    <property type="nucleotide sequence ID" value="NZ_OBMI01000002.1"/>
</dbReference>
<dbReference type="Proteomes" id="UP000219494">
    <property type="component" value="Unassembled WGS sequence"/>
</dbReference>
<name>A0A285R4M4_9SPHN</name>